<dbReference type="GO" id="GO:0043164">
    <property type="term" value="P:Gram-negative-bacterium-type cell wall biogenesis"/>
    <property type="evidence" value="ECO:0007669"/>
    <property type="project" value="TreeGrafter"/>
</dbReference>
<dbReference type="Proteomes" id="UP000294856">
    <property type="component" value="Unassembled WGS sequence"/>
</dbReference>
<organism evidence="2 3">
    <name type="scientific">Nocardia alba</name>
    <dbReference type="NCBI Taxonomy" id="225051"/>
    <lineage>
        <taxon>Bacteria</taxon>
        <taxon>Bacillati</taxon>
        <taxon>Actinomycetota</taxon>
        <taxon>Actinomycetes</taxon>
        <taxon>Mycobacteriales</taxon>
        <taxon>Nocardiaceae</taxon>
        <taxon>Nocardia</taxon>
    </lineage>
</organism>
<feature type="domain" description="DUF218" evidence="1">
    <location>
        <begin position="39"/>
        <end position="154"/>
    </location>
</feature>
<dbReference type="RefSeq" id="WP_067446374.1">
    <property type="nucleotide sequence ID" value="NZ_SMFR01000002.1"/>
</dbReference>
<keyword evidence="3" id="KW-1185">Reference proteome</keyword>
<evidence type="ECO:0000259" key="1">
    <source>
        <dbReference type="Pfam" id="PF02698"/>
    </source>
</evidence>
<sequence length="201" mass="22213">MRKRTRLTLATGVGLMLWGEWANRRASRRGVGPSRPGSEAVVVLGYRNTGARANGMNRWRVRAGLRSIDPRAPETRLVLCGGAVAGPETEAALMGRYAVQSRGYRGELVLEESSRSTWENIAFAIPYLKDVDRIKIVSLPTHAETARAYLAEQSPELAARLVAGREYRFGEWMPLKPVFALYGVAKELRGRFGSDHDDNGA</sequence>
<dbReference type="CDD" id="cd06259">
    <property type="entry name" value="YdcF-like"/>
    <property type="match status" value="1"/>
</dbReference>
<dbReference type="STRING" id="1210063.GCA_001612665_00957"/>
<dbReference type="InterPro" id="IPR003848">
    <property type="entry name" value="DUF218"/>
</dbReference>
<dbReference type="AlphaFoldDB" id="A0A4V2PBF8"/>
<accession>A0A4V2PBF8</accession>
<comment type="caution">
    <text evidence="2">The sequence shown here is derived from an EMBL/GenBank/DDBJ whole genome shotgun (WGS) entry which is preliminary data.</text>
</comment>
<evidence type="ECO:0000313" key="2">
    <source>
        <dbReference type="EMBL" id="TCJ97255.1"/>
    </source>
</evidence>
<name>A0A4V2PBF8_9NOCA</name>
<dbReference type="Gene3D" id="3.40.50.620">
    <property type="entry name" value="HUPs"/>
    <property type="match status" value="1"/>
</dbReference>
<reference evidence="2 3" key="1">
    <citation type="submission" date="2019-03" db="EMBL/GenBank/DDBJ databases">
        <title>Genomic Encyclopedia of Type Strains, Phase IV (KMG-IV): sequencing the most valuable type-strain genomes for metagenomic binning, comparative biology and taxonomic classification.</title>
        <authorList>
            <person name="Goeker M."/>
        </authorList>
    </citation>
    <scope>NUCLEOTIDE SEQUENCE [LARGE SCALE GENOMIC DNA]</scope>
    <source>
        <strain evidence="2 3">DSM 44684</strain>
    </source>
</reference>
<dbReference type="GO" id="GO:0000270">
    <property type="term" value="P:peptidoglycan metabolic process"/>
    <property type="evidence" value="ECO:0007669"/>
    <property type="project" value="TreeGrafter"/>
</dbReference>
<protein>
    <submittedName>
        <fullName evidence="2">DUF218 domain-containing protein</fullName>
    </submittedName>
</protein>
<dbReference type="EMBL" id="SMFR01000002">
    <property type="protein sequence ID" value="TCJ97255.1"/>
    <property type="molecule type" value="Genomic_DNA"/>
</dbReference>
<proteinExistence type="predicted"/>
<gene>
    <name evidence="2" type="ORF">DFR71_3296</name>
</gene>
<dbReference type="PANTHER" id="PTHR30336">
    <property type="entry name" value="INNER MEMBRANE PROTEIN, PROBABLE PERMEASE"/>
    <property type="match status" value="1"/>
</dbReference>
<evidence type="ECO:0000313" key="3">
    <source>
        <dbReference type="Proteomes" id="UP000294856"/>
    </source>
</evidence>
<dbReference type="InterPro" id="IPR014729">
    <property type="entry name" value="Rossmann-like_a/b/a_fold"/>
</dbReference>
<dbReference type="InterPro" id="IPR051599">
    <property type="entry name" value="Cell_Envelope_Assoc"/>
</dbReference>
<dbReference type="OrthoDB" id="3259960at2"/>
<dbReference type="PANTHER" id="PTHR30336:SF4">
    <property type="entry name" value="ENVELOPE BIOGENESIS FACTOR ELYC"/>
    <property type="match status" value="1"/>
</dbReference>
<dbReference type="GO" id="GO:0005886">
    <property type="term" value="C:plasma membrane"/>
    <property type="evidence" value="ECO:0007669"/>
    <property type="project" value="TreeGrafter"/>
</dbReference>
<dbReference type="Pfam" id="PF02698">
    <property type="entry name" value="DUF218"/>
    <property type="match status" value="1"/>
</dbReference>